<keyword evidence="3" id="KW-0175">Coiled coil</keyword>
<keyword evidence="6" id="KW-1185">Reference proteome</keyword>
<dbReference type="OrthoDB" id="205166at2759"/>
<dbReference type="GO" id="GO:0006397">
    <property type="term" value="P:mRNA processing"/>
    <property type="evidence" value="ECO:0007669"/>
    <property type="project" value="InterPro"/>
</dbReference>
<comment type="caution">
    <text evidence="5">The sequence shown here is derived from an EMBL/GenBank/DDBJ whole genome shotgun (WGS) entry which is preliminary data.</text>
</comment>
<reference evidence="5 6" key="1">
    <citation type="journal article" date="2014" name="Genome Biol. Evol.">
        <title>The secreted proteins of Achlya hypogyna and Thraustotheca clavata identify the ancestral oomycete secretome and reveal gene acquisitions by horizontal gene transfer.</title>
        <authorList>
            <person name="Misner I."/>
            <person name="Blouin N."/>
            <person name="Leonard G."/>
            <person name="Richards T.A."/>
            <person name="Lane C.E."/>
        </authorList>
    </citation>
    <scope>NUCLEOTIDE SEQUENCE [LARGE SCALE GENOMIC DNA]</scope>
    <source>
        <strain evidence="5 6">ATCC 34112</strain>
    </source>
</reference>
<dbReference type="Pfam" id="PF05615">
    <property type="entry name" value="THOC7"/>
    <property type="match status" value="1"/>
</dbReference>
<evidence type="ECO:0000313" key="6">
    <source>
        <dbReference type="Proteomes" id="UP000243217"/>
    </source>
</evidence>
<dbReference type="InterPro" id="IPR008501">
    <property type="entry name" value="THOC7/Mft1"/>
</dbReference>
<proteinExistence type="predicted"/>
<dbReference type="AlphaFoldDB" id="A0A1V9Y8P3"/>
<evidence type="ECO:0008006" key="7">
    <source>
        <dbReference type="Google" id="ProtNLM"/>
    </source>
</evidence>
<name>A0A1V9Y8P3_9STRA</name>
<dbReference type="EMBL" id="JNBS01004837">
    <property type="protein sequence ID" value="OQR82102.1"/>
    <property type="molecule type" value="Genomic_DNA"/>
</dbReference>
<dbReference type="STRING" id="74557.A0A1V9Y8P3"/>
<comment type="subcellular location">
    <subcellularLocation>
        <location evidence="1">Nucleus</location>
    </subcellularLocation>
</comment>
<evidence type="ECO:0000256" key="2">
    <source>
        <dbReference type="ARBA" id="ARBA00023242"/>
    </source>
</evidence>
<feature type="compositionally biased region" description="Acidic residues" evidence="4">
    <location>
        <begin position="206"/>
        <end position="224"/>
    </location>
</feature>
<sequence>MDEEEVIRQRLLTRSSVLGSKHGIKRTAEALFNYLEATGSLGVYYNQFASNPPAKKRQFDTKTAKETLETFLWELELVEADAVKCELLMHTCSQELKAYASLHADIDKQILSVTTDIDRLKEVVANEKQIRSYKEEYEAKAREVNVLPSKQDSLTAVEALEDQLRQSKEALATATERIEQRSKEFALLMRAIRDLQCLHKEDTVADEALEDEEIDNDKDDEEYDKDSKRSRHAADTEGTATPPPSQTMAEDEDAKTN</sequence>
<feature type="region of interest" description="Disordered" evidence="4">
    <location>
        <begin position="206"/>
        <end position="257"/>
    </location>
</feature>
<evidence type="ECO:0000256" key="4">
    <source>
        <dbReference type="SAM" id="MobiDB-lite"/>
    </source>
</evidence>
<feature type="coiled-coil region" evidence="3">
    <location>
        <begin position="123"/>
        <end position="184"/>
    </location>
</feature>
<accession>A0A1V9Y8P3</accession>
<dbReference type="GO" id="GO:0000445">
    <property type="term" value="C:THO complex part of transcription export complex"/>
    <property type="evidence" value="ECO:0007669"/>
    <property type="project" value="InterPro"/>
</dbReference>
<evidence type="ECO:0000313" key="5">
    <source>
        <dbReference type="EMBL" id="OQR82102.1"/>
    </source>
</evidence>
<evidence type="ECO:0000256" key="1">
    <source>
        <dbReference type="ARBA" id="ARBA00004123"/>
    </source>
</evidence>
<gene>
    <name evidence="5" type="ORF">THRCLA_23242</name>
</gene>
<keyword evidence="2" id="KW-0539">Nucleus</keyword>
<protein>
    <recommendedName>
        <fullName evidence="7">THO complex subunit 7</fullName>
    </recommendedName>
</protein>
<evidence type="ECO:0000256" key="3">
    <source>
        <dbReference type="SAM" id="Coils"/>
    </source>
</evidence>
<organism evidence="5 6">
    <name type="scientific">Thraustotheca clavata</name>
    <dbReference type="NCBI Taxonomy" id="74557"/>
    <lineage>
        <taxon>Eukaryota</taxon>
        <taxon>Sar</taxon>
        <taxon>Stramenopiles</taxon>
        <taxon>Oomycota</taxon>
        <taxon>Saprolegniomycetes</taxon>
        <taxon>Saprolegniales</taxon>
        <taxon>Achlyaceae</taxon>
        <taxon>Thraustotheca</taxon>
    </lineage>
</organism>
<dbReference type="Proteomes" id="UP000243217">
    <property type="component" value="Unassembled WGS sequence"/>
</dbReference>